<dbReference type="PANTHER" id="PTHR42705:SF2">
    <property type="entry name" value="BIFUNCTIONAL NON-HOMOLOGOUS END JOINING PROTEIN LIGD"/>
    <property type="match status" value="1"/>
</dbReference>
<keyword evidence="9" id="KW-0227">DNA damage</keyword>
<dbReference type="CDD" id="cd07906">
    <property type="entry name" value="Adenylation_DNA_ligase_LigD_LigC"/>
    <property type="match status" value="1"/>
</dbReference>
<evidence type="ECO:0000313" key="23">
    <source>
        <dbReference type="EMBL" id="NMH27369.1"/>
    </source>
</evidence>
<dbReference type="PROSITE" id="PS50160">
    <property type="entry name" value="DNA_LIGASE_A3"/>
    <property type="match status" value="1"/>
</dbReference>
<keyword evidence="24" id="KW-1185">Reference proteome</keyword>
<dbReference type="EMBL" id="JAAMPU010000100">
    <property type="protein sequence ID" value="NMH27369.1"/>
    <property type="molecule type" value="Genomic_DNA"/>
</dbReference>
<evidence type="ECO:0000256" key="15">
    <source>
        <dbReference type="ARBA" id="ARBA00023172"/>
    </source>
</evidence>
<keyword evidence="3 23" id="KW-0436">Ligase</keyword>
<proteinExistence type="predicted"/>
<dbReference type="EC" id="6.5.1.1" evidence="2"/>
<keyword evidence="4" id="KW-0808">Transferase</keyword>
<dbReference type="GO" id="GO:0006310">
    <property type="term" value="P:DNA recombination"/>
    <property type="evidence" value="ECO:0007669"/>
    <property type="project" value="UniProtKB-KW"/>
</dbReference>
<dbReference type="InterPro" id="IPR012310">
    <property type="entry name" value="DNA_ligase_ATP-dep_cent"/>
</dbReference>
<feature type="compositionally biased region" description="Basic and acidic residues" evidence="21">
    <location>
        <begin position="8"/>
        <end position="21"/>
    </location>
</feature>
<keyword evidence="5" id="KW-0548">Nucleotidyltransferase</keyword>
<dbReference type="Proteomes" id="UP000712080">
    <property type="component" value="Unassembled WGS sequence"/>
</dbReference>
<evidence type="ECO:0000256" key="12">
    <source>
        <dbReference type="ARBA" id="ARBA00022840"/>
    </source>
</evidence>
<dbReference type="Gene3D" id="3.90.920.10">
    <property type="entry name" value="DNA primase, PRIM domain"/>
    <property type="match status" value="1"/>
</dbReference>
<keyword evidence="16" id="KW-0234">DNA repair</keyword>
<dbReference type="Gene3D" id="3.30.1490.70">
    <property type="match status" value="1"/>
</dbReference>
<evidence type="ECO:0000256" key="8">
    <source>
        <dbReference type="ARBA" id="ARBA00022741"/>
    </source>
</evidence>
<dbReference type="InterPro" id="IPR014144">
    <property type="entry name" value="LigD_PE_domain"/>
</dbReference>
<accession>A0A972FJU4</accession>
<keyword evidence="14" id="KW-0238">DNA-binding</keyword>
<evidence type="ECO:0000256" key="13">
    <source>
        <dbReference type="ARBA" id="ARBA00022932"/>
    </source>
</evidence>
<dbReference type="Pfam" id="PF21686">
    <property type="entry name" value="LigD_Prim-Pol"/>
    <property type="match status" value="1"/>
</dbReference>
<dbReference type="SUPFAM" id="SSF50249">
    <property type="entry name" value="Nucleic acid-binding proteins"/>
    <property type="match status" value="1"/>
</dbReference>
<dbReference type="NCBIfam" id="TIGR02779">
    <property type="entry name" value="NHEJ_ligase_lig"/>
    <property type="match status" value="1"/>
</dbReference>
<evidence type="ECO:0000256" key="4">
    <source>
        <dbReference type="ARBA" id="ARBA00022679"/>
    </source>
</evidence>
<keyword evidence="6" id="KW-0540">Nuclease</keyword>
<keyword evidence="17" id="KW-0464">Manganese</keyword>
<keyword evidence="11" id="KW-0269">Exonuclease</keyword>
<evidence type="ECO:0000256" key="11">
    <source>
        <dbReference type="ARBA" id="ARBA00022839"/>
    </source>
</evidence>
<evidence type="ECO:0000313" key="24">
    <source>
        <dbReference type="Proteomes" id="UP000712080"/>
    </source>
</evidence>
<comment type="cofactor">
    <cofactor evidence="1">
        <name>Mn(2+)</name>
        <dbReference type="ChEBI" id="CHEBI:29035"/>
    </cofactor>
</comment>
<dbReference type="GO" id="GO:0004527">
    <property type="term" value="F:exonuclease activity"/>
    <property type="evidence" value="ECO:0007669"/>
    <property type="project" value="UniProtKB-KW"/>
</dbReference>
<dbReference type="RefSeq" id="WP_169526370.1">
    <property type="nucleotide sequence ID" value="NZ_JAAMPU010000100.1"/>
</dbReference>
<feature type="region of interest" description="Disordered" evidence="21">
    <location>
        <begin position="537"/>
        <end position="557"/>
    </location>
</feature>
<dbReference type="InterPro" id="IPR014146">
    <property type="entry name" value="LigD_ligase_dom"/>
</dbReference>
<evidence type="ECO:0000256" key="19">
    <source>
        <dbReference type="ARBA" id="ARBA00029943"/>
    </source>
</evidence>
<dbReference type="GO" id="GO:0003677">
    <property type="term" value="F:DNA binding"/>
    <property type="evidence" value="ECO:0007669"/>
    <property type="project" value="UniProtKB-KW"/>
</dbReference>
<keyword evidence="7" id="KW-0479">Metal-binding</keyword>
<keyword evidence="13" id="KW-0239">DNA-directed DNA polymerase</keyword>
<feature type="compositionally biased region" description="Basic and acidic residues" evidence="21">
    <location>
        <begin position="537"/>
        <end position="547"/>
    </location>
</feature>
<dbReference type="GO" id="GO:0003887">
    <property type="term" value="F:DNA-directed DNA polymerase activity"/>
    <property type="evidence" value="ECO:0007669"/>
    <property type="project" value="UniProtKB-KW"/>
</dbReference>
<keyword evidence="12" id="KW-0067">ATP-binding</keyword>
<evidence type="ECO:0000256" key="2">
    <source>
        <dbReference type="ARBA" id="ARBA00012727"/>
    </source>
</evidence>
<reference evidence="23" key="1">
    <citation type="submission" date="2020-02" db="EMBL/GenBank/DDBJ databases">
        <title>Flavobacterium sp. genome.</title>
        <authorList>
            <person name="Jung H.S."/>
            <person name="Baek J.H."/>
            <person name="Jeon C.O."/>
        </authorList>
    </citation>
    <scope>NUCLEOTIDE SEQUENCE</scope>
    <source>
        <strain evidence="23">SE-s28</strain>
    </source>
</reference>
<dbReference type="PANTHER" id="PTHR42705">
    <property type="entry name" value="BIFUNCTIONAL NON-HOMOLOGOUS END JOINING PROTEIN LIGD"/>
    <property type="match status" value="1"/>
</dbReference>
<dbReference type="Pfam" id="PF13298">
    <property type="entry name" value="LigD_N"/>
    <property type="match status" value="1"/>
</dbReference>
<evidence type="ECO:0000256" key="17">
    <source>
        <dbReference type="ARBA" id="ARBA00023211"/>
    </source>
</evidence>
<dbReference type="NCBIfam" id="TIGR02778">
    <property type="entry name" value="ligD_pol"/>
    <property type="match status" value="1"/>
</dbReference>
<dbReference type="SUPFAM" id="SSF56091">
    <property type="entry name" value="DNA ligase/mRNA capping enzyme, catalytic domain"/>
    <property type="match status" value="1"/>
</dbReference>
<dbReference type="AlphaFoldDB" id="A0A972FJU4"/>
<dbReference type="InterPro" id="IPR052171">
    <property type="entry name" value="NHEJ_LigD"/>
</dbReference>
<evidence type="ECO:0000259" key="22">
    <source>
        <dbReference type="PROSITE" id="PS50160"/>
    </source>
</evidence>
<dbReference type="Gene3D" id="2.40.50.140">
    <property type="entry name" value="Nucleic acid-binding proteins"/>
    <property type="match status" value="1"/>
</dbReference>
<evidence type="ECO:0000256" key="5">
    <source>
        <dbReference type="ARBA" id="ARBA00022695"/>
    </source>
</evidence>
<dbReference type="InterPro" id="IPR012340">
    <property type="entry name" value="NA-bd_OB-fold"/>
</dbReference>
<evidence type="ECO:0000256" key="3">
    <source>
        <dbReference type="ARBA" id="ARBA00022598"/>
    </source>
</evidence>
<keyword evidence="15" id="KW-0233">DNA recombination</keyword>
<evidence type="ECO:0000256" key="18">
    <source>
        <dbReference type="ARBA" id="ARBA00023268"/>
    </source>
</evidence>
<dbReference type="GO" id="GO:0046872">
    <property type="term" value="F:metal ion binding"/>
    <property type="evidence" value="ECO:0007669"/>
    <property type="project" value="UniProtKB-KW"/>
</dbReference>
<dbReference type="CDD" id="cd04865">
    <property type="entry name" value="LigD_Pol_like_2"/>
    <property type="match status" value="1"/>
</dbReference>
<dbReference type="Pfam" id="PF01068">
    <property type="entry name" value="DNA_ligase_A_M"/>
    <property type="match status" value="1"/>
</dbReference>
<evidence type="ECO:0000256" key="1">
    <source>
        <dbReference type="ARBA" id="ARBA00001936"/>
    </source>
</evidence>
<evidence type="ECO:0000256" key="16">
    <source>
        <dbReference type="ARBA" id="ARBA00023204"/>
    </source>
</evidence>
<evidence type="ECO:0000256" key="20">
    <source>
        <dbReference type="ARBA" id="ARBA00034003"/>
    </source>
</evidence>
<dbReference type="GO" id="GO:0006281">
    <property type="term" value="P:DNA repair"/>
    <property type="evidence" value="ECO:0007669"/>
    <property type="project" value="UniProtKB-KW"/>
</dbReference>
<dbReference type="Gene3D" id="3.30.470.30">
    <property type="entry name" value="DNA ligase/mRNA capping enzyme"/>
    <property type="match status" value="1"/>
</dbReference>
<dbReference type="GO" id="GO:0005524">
    <property type="term" value="F:ATP binding"/>
    <property type="evidence" value="ECO:0007669"/>
    <property type="project" value="UniProtKB-KW"/>
</dbReference>
<evidence type="ECO:0000256" key="21">
    <source>
        <dbReference type="SAM" id="MobiDB-lite"/>
    </source>
</evidence>
<organism evidence="23 24">
    <name type="scientific">Flavobacterium silvaticum</name>
    <dbReference type="NCBI Taxonomy" id="1852020"/>
    <lineage>
        <taxon>Bacteria</taxon>
        <taxon>Pseudomonadati</taxon>
        <taxon>Bacteroidota</taxon>
        <taxon>Flavobacteriia</taxon>
        <taxon>Flavobacteriales</taxon>
        <taxon>Flavobacteriaceae</taxon>
        <taxon>Flavobacterium</taxon>
    </lineage>
</organism>
<sequence length="861" mass="97496">MSLTKYNQKRDFKKTKEPEGIKKKSKGALRFVVQKHAASHLHYDFRLEIDGVLVSWAVPKGPSANPADKRLAMHVEDHPMDYIDFEGTIPQGEYGGGTVMVWDIGTYHAEANDDVSKDNALMKKQHASGSIKIVLEGEKLKGSWALVEMHGRGENQWLLIKHKDEFSGTDITYDPYSVLTGRDFDAISKGDDVWQSNRKKSSSTPKKIKKKDESAFSAADLANAKKLTKFPSGWRPQLATLADTPFDNQEWLFETKFDGYRSTAEIHNGTCHLISRNGLSFDKKYPEIADALSGLKQNMILDGEIVMEDTKGKSHFQWLQNREDNPDRGKLKFYVFDILYFGGFDLRGLDLLQRKKILQAVLPKVDSVIYSDHVVGNGQQAFKKAQKQSGEGIIAKRIASAYDTNKRSKDWLKIKTGKVQEMVIGGYTEPSGNRIGIGALLCGYYQNGKLMYSGKVGSGYTDDILKDLISKLEKIERQSSPFENPPKEKKVHWVTPKLVANIKFSEFTETNSMRHPVYEGLRTDKAATDVKLELPEITASEKDEPKPSAKKPTKKMAKETKSYTVADLKKFSKKVEFSNPDKIFWPKEKITKGDVIAYYNAIADYILPYLKDRPQSMRRTPDGIKSQGFFQKNVAGLVPDWTKTAIIKADSKSEPVEWLICNNKDTLLYMVNMGCIEINPWSSRIKTLDNPDYIIFDLDPKGAQIENIVKTAKVLKEILDGLKVPAYIKTSGGNGLHVFIPVKPKYSYEQTREFSHIISQMVHKQLPDITSLERLPDKRKKKVYLDFLQNGRGKTMASIYSLRPREGAGISTPLEWDEISDGLKLSDYNLFTIPQRLKEKGDLWKGFFEDAIDLKSVLKSM</sequence>
<keyword evidence="8" id="KW-0547">Nucleotide-binding</keyword>
<protein>
    <recommendedName>
        <fullName evidence="2">DNA ligase (ATP)</fullName>
        <ecNumber evidence="2">6.5.1.1</ecNumber>
    </recommendedName>
    <alternativeName>
        <fullName evidence="19">NHEJ DNA polymerase</fullName>
    </alternativeName>
</protein>
<comment type="caution">
    <text evidence="23">The sequence shown here is derived from an EMBL/GenBank/DDBJ whole genome shotgun (WGS) entry which is preliminary data.</text>
</comment>
<evidence type="ECO:0000256" key="14">
    <source>
        <dbReference type="ARBA" id="ARBA00023125"/>
    </source>
</evidence>
<dbReference type="InterPro" id="IPR014145">
    <property type="entry name" value="LigD_pol_dom"/>
</dbReference>
<dbReference type="CDD" id="cd07971">
    <property type="entry name" value="OBF_DNA_ligase_LigD"/>
    <property type="match status" value="1"/>
</dbReference>
<dbReference type="NCBIfam" id="TIGR02776">
    <property type="entry name" value="NHEJ_ligase_prk"/>
    <property type="match status" value="1"/>
</dbReference>
<dbReference type="Pfam" id="PF04679">
    <property type="entry name" value="DNA_ligase_A_C"/>
    <property type="match status" value="1"/>
</dbReference>
<evidence type="ECO:0000256" key="10">
    <source>
        <dbReference type="ARBA" id="ARBA00022801"/>
    </source>
</evidence>
<dbReference type="InterPro" id="IPR012309">
    <property type="entry name" value="DNA_ligase_ATP-dep_C"/>
</dbReference>
<name>A0A972FJU4_9FLAO</name>
<feature type="region of interest" description="Disordered" evidence="21">
    <location>
        <begin position="1"/>
        <end position="21"/>
    </location>
</feature>
<dbReference type="InterPro" id="IPR014143">
    <property type="entry name" value="NHEJ_ligase_prk"/>
</dbReference>
<evidence type="ECO:0000256" key="6">
    <source>
        <dbReference type="ARBA" id="ARBA00022722"/>
    </source>
</evidence>
<dbReference type="NCBIfam" id="TIGR02777">
    <property type="entry name" value="LigD_PE_dom"/>
    <property type="match status" value="1"/>
</dbReference>
<keyword evidence="18" id="KW-0511">Multifunctional enzyme</keyword>
<keyword evidence="10" id="KW-0378">Hydrolase</keyword>
<gene>
    <name evidence="23" type="primary">ligD</name>
    <name evidence="23" type="ORF">G6047_04930</name>
</gene>
<dbReference type="GO" id="GO:0003910">
    <property type="term" value="F:DNA ligase (ATP) activity"/>
    <property type="evidence" value="ECO:0007669"/>
    <property type="project" value="UniProtKB-EC"/>
</dbReference>
<comment type="catalytic activity">
    <reaction evidence="20">
        <text>ATP + (deoxyribonucleotide)n-3'-hydroxyl + 5'-phospho-(deoxyribonucleotide)m = (deoxyribonucleotide)n+m + AMP + diphosphate.</text>
        <dbReference type="EC" id="6.5.1.1"/>
    </reaction>
</comment>
<feature type="domain" description="ATP-dependent DNA ligase family profile" evidence="22">
    <location>
        <begin position="333"/>
        <end position="460"/>
    </location>
</feature>
<evidence type="ECO:0000256" key="9">
    <source>
        <dbReference type="ARBA" id="ARBA00022763"/>
    </source>
</evidence>
<evidence type="ECO:0000256" key="7">
    <source>
        <dbReference type="ARBA" id="ARBA00022723"/>
    </source>
</evidence>